<name>A0A8J8NQF1_HALGN</name>
<proteinExistence type="predicted"/>
<gene>
    <name evidence="1" type="ORF">FGO68_gene8337</name>
</gene>
<comment type="caution">
    <text evidence="1">The sequence shown here is derived from an EMBL/GenBank/DDBJ whole genome shotgun (WGS) entry which is preliminary data.</text>
</comment>
<accession>A0A8J8NQF1</accession>
<evidence type="ECO:0000313" key="1">
    <source>
        <dbReference type="EMBL" id="TNV78459.1"/>
    </source>
</evidence>
<sequence>MKIKAVNELTELDKFVLAIKTKSYVVRELVNDAKEALRQMYRWKDMIIKMLPDLQTHGLKLEISDESILEQFAIFDFSLTVWGVMRIVLVLPLLWRIIQKIYREIFSSKDAKYEQIIKRIKKIHESLTEQNQNLLRAEDELLTFFSLVMGTIKQTELIDEQIIVQIRNSPSAIMDELNNCIGKLKDQRDRKSRYESVYKFSKEAIDSFVQSMKAKSEWSKMISDCSQYLYKQVLTEFNSPSDEFERKNAFMMVLFRHNFPPSTIQELLKEAKITLSVKECAQIVSQDMLECQQEPEQFQRRLWELGISVEDIEKIINPISSQKEILSEAMLSKARKDPNNCQDEVKQRLVNKQLGSMSHLV</sequence>
<reference evidence="1" key="1">
    <citation type="submission" date="2019-06" db="EMBL/GenBank/DDBJ databases">
        <authorList>
            <person name="Zheng W."/>
        </authorList>
    </citation>
    <scope>NUCLEOTIDE SEQUENCE</scope>
    <source>
        <strain evidence="1">QDHG01</strain>
    </source>
</reference>
<dbReference type="Proteomes" id="UP000785679">
    <property type="component" value="Unassembled WGS sequence"/>
</dbReference>
<protein>
    <submittedName>
        <fullName evidence="1">Uncharacterized protein</fullName>
    </submittedName>
</protein>
<organism evidence="1 2">
    <name type="scientific">Halteria grandinella</name>
    <dbReference type="NCBI Taxonomy" id="5974"/>
    <lineage>
        <taxon>Eukaryota</taxon>
        <taxon>Sar</taxon>
        <taxon>Alveolata</taxon>
        <taxon>Ciliophora</taxon>
        <taxon>Intramacronucleata</taxon>
        <taxon>Spirotrichea</taxon>
        <taxon>Stichotrichia</taxon>
        <taxon>Sporadotrichida</taxon>
        <taxon>Halteriidae</taxon>
        <taxon>Halteria</taxon>
    </lineage>
</organism>
<keyword evidence="2" id="KW-1185">Reference proteome</keyword>
<evidence type="ECO:0000313" key="2">
    <source>
        <dbReference type="Proteomes" id="UP000785679"/>
    </source>
</evidence>
<dbReference type="AlphaFoldDB" id="A0A8J8NQF1"/>
<dbReference type="EMBL" id="RRYP01010313">
    <property type="protein sequence ID" value="TNV78459.1"/>
    <property type="molecule type" value="Genomic_DNA"/>
</dbReference>